<accession>A0A0A8ZZF9</accession>
<organism evidence="1">
    <name type="scientific">Arundo donax</name>
    <name type="common">Giant reed</name>
    <name type="synonym">Donax arundinaceus</name>
    <dbReference type="NCBI Taxonomy" id="35708"/>
    <lineage>
        <taxon>Eukaryota</taxon>
        <taxon>Viridiplantae</taxon>
        <taxon>Streptophyta</taxon>
        <taxon>Embryophyta</taxon>
        <taxon>Tracheophyta</taxon>
        <taxon>Spermatophyta</taxon>
        <taxon>Magnoliopsida</taxon>
        <taxon>Liliopsida</taxon>
        <taxon>Poales</taxon>
        <taxon>Poaceae</taxon>
        <taxon>PACMAD clade</taxon>
        <taxon>Arundinoideae</taxon>
        <taxon>Arundineae</taxon>
        <taxon>Arundo</taxon>
    </lineage>
</organism>
<reference evidence="1" key="2">
    <citation type="journal article" date="2015" name="Data Brief">
        <title>Shoot transcriptome of the giant reed, Arundo donax.</title>
        <authorList>
            <person name="Barrero R.A."/>
            <person name="Guerrero F.D."/>
            <person name="Moolhuijzen P."/>
            <person name="Goolsby J.A."/>
            <person name="Tidwell J."/>
            <person name="Bellgard S.E."/>
            <person name="Bellgard M.I."/>
        </authorList>
    </citation>
    <scope>NUCLEOTIDE SEQUENCE</scope>
    <source>
        <tissue evidence="1">Shoot tissue taken approximately 20 cm above the soil surface</tissue>
    </source>
</reference>
<name>A0A0A8ZZF9_ARUDO</name>
<reference evidence="1" key="1">
    <citation type="submission" date="2014-09" db="EMBL/GenBank/DDBJ databases">
        <authorList>
            <person name="Magalhaes I.L.F."/>
            <person name="Oliveira U."/>
            <person name="Santos F.R."/>
            <person name="Vidigal T.H.D.A."/>
            <person name="Brescovit A.D."/>
            <person name="Santos A.J."/>
        </authorList>
    </citation>
    <scope>NUCLEOTIDE SEQUENCE</scope>
    <source>
        <tissue evidence="1">Shoot tissue taken approximately 20 cm above the soil surface</tissue>
    </source>
</reference>
<sequence>MQVRYLACTIECLLYIQLSWTNEQVICVPSSCLPDDYSILCYTTEYLFVNHTTE</sequence>
<protein>
    <submittedName>
        <fullName evidence="1">Uncharacterized protein</fullName>
    </submittedName>
</protein>
<dbReference type="EMBL" id="GBRH01257728">
    <property type="protein sequence ID" value="JAD40167.1"/>
    <property type="molecule type" value="Transcribed_RNA"/>
</dbReference>
<proteinExistence type="predicted"/>
<dbReference type="AlphaFoldDB" id="A0A0A8ZZF9"/>
<evidence type="ECO:0000313" key="1">
    <source>
        <dbReference type="EMBL" id="JAD40167.1"/>
    </source>
</evidence>